<accession>A0AAV6G7R4</accession>
<dbReference type="PROSITE" id="PS50262">
    <property type="entry name" value="G_PROTEIN_RECEP_F1_2"/>
    <property type="match status" value="1"/>
</dbReference>
<dbReference type="GO" id="GO:0007204">
    <property type="term" value="P:positive regulation of cytosolic calcium ion concentration"/>
    <property type="evidence" value="ECO:0007669"/>
    <property type="project" value="TreeGrafter"/>
</dbReference>
<evidence type="ECO:0000256" key="1">
    <source>
        <dbReference type="ARBA" id="ARBA00004651"/>
    </source>
</evidence>
<dbReference type="Proteomes" id="UP000823561">
    <property type="component" value="Chromosome 13"/>
</dbReference>
<evidence type="ECO:0000256" key="7">
    <source>
        <dbReference type="ARBA" id="ARBA00023170"/>
    </source>
</evidence>
<name>A0AAV6G7R4_9TELE</name>
<dbReference type="InterPro" id="IPR050119">
    <property type="entry name" value="CCR1-9-like"/>
</dbReference>
<organism evidence="12 13">
    <name type="scientific">Alosa alosa</name>
    <name type="common">allis shad</name>
    <dbReference type="NCBI Taxonomy" id="278164"/>
    <lineage>
        <taxon>Eukaryota</taxon>
        <taxon>Metazoa</taxon>
        <taxon>Chordata</taxon>
        <taxon>Craniata</taxon>
        <taxon>Vertebrata</taxon>
        <taxon>Euteleostomi</taxon>
        <taxon>Actinopterygii</taxon>
        <taxon>Neopterygii</taxon>
        <taxon>Teleostei</taxon>
        <taxon>Clupei</taxon>
        <taxon>Clupeiformes</taxon>
        <taxon>Clupeoidei</taxon>
        <taxon>Clupeidae</taxon>
        <taxon>Alosa</taxon>
    </lineage>
</organism>
<dbReference type="InterPro" id="IPR017452">
    <property type="entry name" value="GPCR_Rhodpsn_7TM"/>
</dbReference>
<reference evidence="12" key="1">
    <citation type="submission" date="2020-10" db="EMBL/GenBank/DDBJ databases">
        <title>Chromosome-scale genome assembly of the Allis shad, Alosa alosa.</title>
        <authorList>
            <person name="Margot Z."/>
            <person name="Christophe K."/>
            <person name="Cabau C."/>
            <person name="Louis A."/>
            <person name="Berthelot C."/>
            <person name="Parey E."/>
            <person name="Roest Crollius H."/>
            <person name="Montfort J."/>
            <person name="Robinson-Rechavi M."/>
            <person name="Bucao C."/>
            <person name="Bouchez O."/>
            <person name="Gislard M."/>
            <person name="Lluch J."/>
            <person name="Milhes M."/>
            <person name="Lampietro C."/>
            <person name="Lopez Roques C."/>
            <person name="Donnadieu C."/>
            <person name="Braasch I."/>
            <person name="Desvignes T."/>
            <person name="Postlethwait J."/>
            <person name="Bobe J."/>
            <person name="Guiguen Y."/>
        </authorList>
    </citation>
    <scope>NUCLEOTIDE SEQUENCE</scope>
    <source>
        <strain evidence="12">M-15738</strain>
        <tissue evidence="12">Blood</tissue>
    </source>
</reference>
<evidence type="ECO:0000256" key="5">
    <source>
        <dbReference type="ARBA" id="ARBA00023040"/>
    </source>
</evidence>
<dbReference type="Gene3D" id="1.20.1070.10">
    <property type="entry name" value="Rhodopsin 7-helix transmembrane proteins"/>
    <property type="match status" value="1"/>
</dbReference>
<feature type="transmembrane region" description="Helical" evidence="10">
    <location>
        <begin position="41"/>
        <end position="61"/>
    </location>
</feature>
<keyword evidence="4 10" id="KW-1133">Transmembrane helix</keyword>
<dbReference type="PROSITE" id="PS00237">
    <property type="entry name" value="G_PROTEIN_RECEP_F1_1"/>
    <property type="match status" value="1"/>
</dbReference>
<dbReference type="GO" id="GO:0016493">
    <property type="term" value="F:C-C chemokine receptor activity"/>
    <property type="evidence" value="ECO:0007669"/>
    <property type="project" value="TreeGrafter"/>
</dbReference>
<feature type="transmembrane region" description="Helical" evidence="10">
    <location>
        <begin position="191"/>
        <end position="214"/>
    </location>
</feature>
<dbReference type="PRINTS" id="PR00657">
    <property type="entry name" value="CCCHEMOKINER"/>
</dbReference>
<feature type="domain" description="G-protein coupled receptors family 1 profile" evidence="11">
    <location>
        <begin position="53"/>
        <end position="296"/>
    </location>
</feature>
<keyword evidence="3 9" id="KW-0812">Transmembrane</keyword>
<dbReference type="GO" id="GO:0009897">
    <property type="term" value="C:external side of plasma membrane"/>
    <property type="evidence" value="ECO:0007669"/>
    <property type="project" value="TreeGrafter"/>
</dbReference>
<dbReference type="AlphaFoldDB" id="A0AAV6G7R4"/>
<keyword evidence="2" id="KW-1003">Cell membrane</keyword>
<dbReference type="SUPFAM" id="SSF81321">
    <property type="entry name" value="Family A G protein-coupled receptor-like"/>
    <property type="match status" value="1"/>
</dbReference>
<feature type="transmembrane region" description="Helical" evidence="10">
    <location>
        <begin position="149"/>
        <end position="171"/>
    </location>
</feature>
<evidence type="ECO:0000256" key="6">
    <source>
        <dbReference type="ARBA" id="ARBA00023136"/>
    </source>
</evidence>
<dbReference type="PANTHER" id="PTHR10489">
    <property type="entry name" value="CELL ADHESION MOLECULE"/>
    <property type="match status" value="1"/>
</dbReference>
<keyword evidence="13" id="KW-1185">Reference proteome</keyword>
<proteinExistence type="inferred from homology"/>
<keyword evidence="5 9" id="KW-0297">G-protein coupled receptor</keyword>
<keyword evidence="7 9" id="KW-0675">Receptor</keyword>
<dbReference type="Pfam" id="PF00001">
    <property type="entry name" value="7tm_1"/>
    <property type="match status" value="1"/>
</dbReference>
<comment type="similarity">
    <text evidence="9">Belongs to the G-protein coupled receptor 1 family.</text>
</comment>
<keyword evidence="8 9" id="KW-0807">Transducer</keyword>
<dbReference type="GO" id="GO:0019957">
    <property type="term" value="F:C-C chemokine binding"/>
    <property type="evidence" value="ECO:0007669"/>
    <property type="project" value="TreeGrafter"/>
</dbReference>
<comment type="caution">
    <text evidence="12">The sequence shown here is derived from an EMBL/GenBank/DDBJ whole genome shotgun (WGS) entry which is preliminary data.</text>
</comment>
<dbReference type="InterPro" id="IPR000276">
    <property type="entry name" value="GPCR_Rhodpsn"/>
</dbReference>
<evidence type="ECO:0000256" key="9">
    <source>
        <dbReference type="RuleBase" id="RU000688"/>
    </source>
</evidence>
<evidence type="ECO:0000313" key="12">
    <source>
        <dbReference type="EMBL" id="KAG5271169.1"/>
    </source>
</evidence>
<dbReference type="PANTHER" id="PTHR10489:SF944">
    <property type="entry name" value="C-C CHEMOKINE RECEPTOR TYPE 8-LIKE"/>
    <property type="match status" value="1"/>
</dbReference>
<dbReference type="GO" id="GO:0019722">
    <property type="term" value="P:calcium-mediated signaling"/>
    <property type="evidence" value="ECO:0007669"/>
    <property type="project" value="TreeGrafter"/>
</dbReference>
<comment type="subcellular location">
    <subcellularLocation>
        <location evidence="1">Cell membrane</location>
        <topology evidence="1">Multi-pass membrane protein</topology>
    </subcellularLocation>
</comment>
<evidence type="ECO:0000259" key="11">
    <source>
        <dbReference type="PROSITE" id="PS50262"/>
    </source>
</evidence>
<keyword evidence="6 10" id="KW-0472">Membrane</keyword>
<protein>
    <recommendedName>
        <fullName evidence="11">G-protein coupled receptors family 1 profile domain-containing protein</fullName>
    </recommendedName>
</protein>
<gene>
    <name evidence="12" type="ORF">AALO_G00176700</name>
</gene>
<sequence>MSTMVLPTTTTEYDYDYSTDSSITPCFLDTADSLGTAFRPVLLWVVCVVGLLGNGLVLWVLALHRVRTMADVCLLNLALADLLLALLLPLWTRAGVGSDLMNAALCKVTAGMYQLGFTSGLLFVTLMSLDRYLAIVHAVASSAVRKLRYSVLVSAAVWVAAATLALVKALFTISDDDGKCLVDYPTKTRKLVHNFTEISVCLGVCLPTLTFCYVRILVVVRQQRSSKKSRAVRLIFAIVCAFTVFWVPYYVAVLLQTLHHDLDLWSWCQMSQHLTVAVEVTEIVALTHCCVNPVIYAFVGEKFKKGFALAFARHPLCVKLCPLAYTVTSTYSKPSDNDTSNTAVSSARLENVEKDY</sequence>
<dbReference type="GO" id="GO:0060326">
    <property type="term" value="P:cell chemotaxis"/>
    <property type="evidence" value="ECO:0007669"/>
    <property type="project" value="TreeGrafter"/>
</dbReference>
<dbReference type="EMBL" id="JADWDJ010000013">
    <property type="protein sequence ID" value="KAG5271169.1"/>
    <property type="molecule type" value="Genomic_DNA"/>
</dbReference>
<feature type="transmembrane region" description="Helical" evidence="10">
    <location>
        <begin position="234"/>
        <end position="256"/>
    </location>
</feature>
<evidence type="ECO:0000256" key="8">
    <source>
        <dbReference type="ARBA" id="ARBA00023224"/>
    </source>
</evidence>
<feature type="transmembrane region" description="Helical" evidence="10">
    <location>
        <begin position="73"/>
        <end position="91"/>
    </location>
</feature>
<dbReference type="PRINTS" id="PR00237">
    <property type="entry name" value="GPCRRHODOPSN"/>
</dbReference>
<dbReference type="GO" id="GO:0006955">
    <property type="term" value="P:immune response"/>
    <property type="evidence" value="ECO:0007669"/>
    <property type="project" value="TreeGrafter"/>
</dbReference>
<feature type="transmembrane region" description="Helical" evidence="10">
    <location>
        <begin position="276"/>
        <end position="299"/>
    </location>
</feature>
<evidence type="ECO:0000256" key="10">
    <source>
        <dbReference type="SAM" id="Phobius"/>
    </source>
</evidence>
<feature type="transmembrane region" description="Helical" evidence="10">
    <location>
        <begin position="111"/>
        <end position="129"/>
    </location>
</feature>
<dbReference type="InterPro" id="IPR000355">
    <property type="entry name" value="Chemokine_rcpt"/>
</dbReference>
<evidence type="ECO:0000256" key="2">
    <source>
        <dbReference type="ARBA" id="ARBA00022475"/>
    </source>
</evidence>
<evidence type="ECO:0000256" key="3">
    <source>
        <dbReference type="ARBA" id="ARBA00022692"/>
    </source>
</evidence>
<evidence type="ECO:0000313" key="13">
    <source>
        <dbReference type="Proteomes" id="UP000823561"/>
    </source>
</evidence>
<evidence type="ECO:0000256" key="4">
    <source>
        <dbReference type="ARBA" id="ARBA00022989"/>
    </source>
</evidence>